<reference evidence="1 2" key="1">
    <citation type="journal article" date="2019" name="Sci. Rep.">
        <title>Orb-weaving spider Araneus ventricosus genome elucidates the spidroin gene catalogue.</title>
        <authorList>
            <person name="Kono N."/>
            <person name="Nakamura H."/>
            <person name="Ohtoshi R."/>
            <person name="Moran D.A.P."/>
            <person name="Shinohara A."/>
            <person name="Yoshida Y."/>
            <person name="Fujiwara M."/>
            <person name="Mori M."/>
            <person name="Tomita M."/>
            <person name="Arakawa K."/>
        </authorList>
    </citation>
    <scope>NUCLEOTIDE SEQUENCE [LARGE SCALE GENOMIC DNA]</scope>
</reference>
<dbReference type="EMBL" id="BGPR01000026">
    <property type="protein sequence ID" value="GBL81820.1"/>
    <property type="molecule type" value="Genomic_DNA"/>
</dbReference>
<name>A0A4Y2APY6_ARAVE</name>
<evidence type="ECO:0000313" key="2">
    <source>
        <dbReference type="Proteomes" id="UP000499080"/>
    </source>
</evidence>
<dbReference type="AlphaFoldDB" id="A0A4Y2APY6"/>
<comment type="caution">
    <text evidence="1">The sequence shown here is derived from an EMBL/GenBank/DDBJ whole genome shotgun (WGS) entry which is preliminary data.</text>
</comment>
<accession>A0A4Y2APY6</accession>
<evidence type="ECO:0000313" key="1">
    <source>
        <dbReference type="EMBL" id="GBL81820.1"/>
    </source>
</evidence>
<protein>
    <submittedName>
        <fullName evidence="1">Uncharacterized protein</fullName>
    </submittedName>
</protein>
<organism evidence="1 2">
    <name type="scientific">Araneus ventricosus</name>
    <name type="common">Orbweaver spider</name>
    <name type="synonym">Epeira ventricosa</name>
    <dbReference type="NCBI Taxonomy" id="182803"/>
    <lineage>
        <taxon>Eukaryota</taxon>
        <taxon>Metazoa</taxon>
        <taxon>Ecdysozoa</taxon>
        <taxon>Arthropoda</taxon>
        <taxon>Chelicerata</taxon>
        <taxon>Arachnida</taxon>
        <taxon>Araneae</taxon>
        <taxon>Araneomorphae</taxon>
        <taxon>Entelegynae</taxon>
        <taxon>Araneoidea</taxon>
        <taxon>Araneidae</taxon>
        <taxon>Araneus</taxon>
    </lineage>
</organism>
<dbReference type="Proteomes" id="UP000499080">
    <property type="component" value="Unassembled WGS sequence"/>
</dbReference>
<gene>
    <name evidence="1" type="ORF">AVEN_93565_1</name>
</gene>
<sequence length="154" mass="17421">MPFSKLAFGWQCYPLPSSFLFDSVTDVRGRFILHKLSGALAPLQHASLSDTLQCTVVGVIGELQRTGRFLQEEFDHNAPSLRYLLFIHHSSNSLTGLGLQSLQVVRLLRSTACLHTNSRHNAHLFFIHNFCNIYQFRTDLSAKHRCGTLFTANM</sequence>
<keyword evidence="2" id="KW-1185">Reference proteome</keyword>
<proteinExistence type="predicted"/>